<keyword evidence="1" id="KW-0472">Membrane</keyword>
<evidence type="ECO:0000256" key="1">
    <source>
        <dbReference type="SAM" id="Phobius"/>
    </source>
</evidence>
<feature type="transmembrane region" description="Helical" evidence="1">
    <location>
        <begin position="44"/>
        <end position="74"/>
    </location>
</feature>
<feature type="transmembrane region" description="Helical" evidence="1">
    <location>
        <begin position="15"/>
        <end position="32"/>
    </location>
</feature>
<keyword evidence="3" id="KW-1185">Reference proteome</keyword>
<gene>
    <name evidence="2" type="ORF">DIATSA_LOCUS908</name>
</gene>
<name>A0A9N9N513_9NEOP</name>
<evidence type="ECO:0000313" key="2">
    <source>
        <dbReference type="EMBL" id="CAG9782667.1"/>
    </source>
</evidence>
<keyword evidence="1" id="KW-0812">Transmembrane</keyword>
<proteinExistence type="predicted"/>
<sequence>MINTLPIYYENSNKLKISFLFCLFQIKLYIMYNGLIEANYRSKIYAFIAYSFCCYSVMLVTVIIGVIYACYVYIWKKKEVQNHCFIRQILIAINRIYSLPEPILQ</sequence>
<reference evidence="2" key="1">
    <citation type="submission" date="2021-12" db="EMBL/GenBank/DDBJ databases">
        <authorList>
            <person name="King R."/>
        </authorList>
    </citation>
    <scope>NUCLEOTIDE SEQUENCE</scope>
</reference>
<protein>
    <submittedName>
        <fullName evidence="2">Uncharacterized protein</fullName>
    </submittedName>
</protein>
<keyword evidence="1" id="KW-1133">Transmembrane helix</keyword>
<dbReference type="Proteomes" id="UP001153714">
    <property type="component" value="Chromosome 10"/>
</dbReference>
<dbReference type="AlphaFoldDB" id="A0A9N9N513"/>
<organism evidence="2 3">
    <name type="scientific">Diatraea saccharalis</name>
    <name type="common">sugarcane borer</name>
    <dbReference type="NCBI Taxonomy" id="40085"/>
    <lineage>
        <taxon>Eukaryota</taxon>
        <taxon>Metazoa</taxon>
        <taxon>Ecdysozoa</taxon>
        <taxon>Arthropoda</taxon>
        <taxon>Hexapoda</taxon>
        <taxon>Insecta</taxon>
        <taxon>Pterygota</taxon>
        <taxon>Neoptera</taxon>
        <taxon>Endopterygota</taxon>
        <taxon>Lepidoptera</taxon>
        <taxon>Glossata</taxon>
        <taxon>Ditrysia</taxon>
        <taxon>Pyraloidea</taxon>
        <taxon>Crambidae</taxon>
        <taxon>Crambinae</taxon>
        <taxon>Diatraea</taxon>
    </lineage>
</organism>
<evidence type="ECO:0000313" key="3">
    <source>
        <dbReference type="Proteomes" id="UP001153714"/>
    </source>
</evidence>
<accession>A0A9N9N513</accession>
<reference evidence="2" key="2">
    <citation type="submission" date="2022-10" db="EMBL/GenBank/DDBJ databases">
        <authorList>
            <consortium name="ENA_rothamsted_submissions"/>
            <consortium name="culmorum"/>
            <person name="King R."/>
        </authorList>
    </citation>
    <scope>NUCLEOTIDE SEQUENCE</scope>
</reference>
<dbReference type="EMBL" id="OU893341">
    <property type="protein sequence ID" value="CAG9782667.1"/>
    <property type="molecule type" value="Genomic_DNA"/>
</dbReference>